<dbReference type="Pfam" id="PF07670">
    <property type="entry name" value="Gate"/>
    <property type="match status" value="2"/>
</dbReference>
<dbReference type="NCBIfam" id="TIGR00437">
    <property type="entry name" value="feoB"/>
    <property type="match status" value="1"/>
</dbReference>
<evidence type="ECO:0000256" key="4">
    <source>
        <dbReference type="ARBA" id="ARBA00022475"/>
    </source>
</evidence>
<evidence type="ECO:0000256" key="10">
    <source>
        <dbReference type="ARBA" id="ARBA00023065"/>
    </source>
</evidence>
<feature type="transmembrane region" description="Helical" evidence="15">
    <location>
        <begin position="416"/>
        <end position="435"/>
    </location>
</feature>
<gene>
    <name evidence="19" type="primary">feoB</name>
    <name evidence="19" type="ORF">IAD50_08130</name>
</gene>
<evidence type="ECO:0000256" key="3">
    <source>
        <dbReference type="ARBA" id="ARBA00022448"/>
    </source>
</evidence>
<feature type="transmembrane region" description="Helical" evidence="15">
    <location>
        <begin position="391"/>
        <end position="410"/>
    </location>
</feature>
<comment type="function">
    <text evidence="1 15">Probable transporter of a GTP-driven Fe(2+) uptake system.</text>
</comment>
<keyword evidence="7" id="KW-0547">Nucleotide-binding</keyword>
<keyword evidence="12 15" id="KW-0472">Membrane</keyword>
<dbReference type="Gene3D" id="1.10.287.1770">
    <property type="match status" value="1"/>
</dbReference>
<sequence length="474" mass="51947">WTSIKMLEGDELLKKNLEIPEEPFEQIEKIAREYESSSKLGDRETMVADSRYKYIEKIVAKAVVKSSLGKKTATEKIDAVVTHKIFAIPIFLLIMFLIFTLTFSTLGALLQDGVSTLIGDIFSPFVSSLLEAADSPVWIESLLVDGVIGGVGGVLTFLPQIAILFCLLSLLEDSGYMSRIAFIMDRLLRKFGLSGKAFIPMLMGFGCSVPAVMAARTMENMKDRRMTIMLVPFMSCSAKLPIYGFISQIFFAKYRGLVVFSLYLIGIVCGILSGILFKKTLFRGADAPFVLELPPYRMPGLQSTLRHVWDKIEHFIKKAATLIFGMSVLLWFLQSFDFTMHFTADSESSMLGVIGSFLAPVFKPAGFGTWQAAVSLLTGFVAKEAVVSSMCLFYGISSTAGAEAAGILAGTFGTPAAAYAFLIFTLLYIPCVAAFATMKRELGGWKWALGSAAYQIGIAYVMSVLAYRIGLLIL</sequence>
<feature type="transmembrane region" description="Helical" evidence="15">
    <location>
        <begin position="142"/>
        <end position="171"/>
    </location>
</feature>
<evidence type="ECO:0000259" key="17">
    <source>
        <dbReference type="Pfam" id="PF07670"/>
    </source>
</evidence>
<evidence type="ECO:0000256" key="7">
    <source>
        <dbReference type="ARBA" id="ARBA00022741"/>
    </source>
</evidence>
<dbReference type="InterPro" id="IPR041069">
    <property type="entry name" value="FeoB_Cyto"/>
</dbReference>
<feature type="domain" description="Nucleoside transporter/FeoB GTPase Gate" evidence="17">
    <location>
        <begin position="154"/>
        <end position="246"/>
    </location>
</feature>
<dbReference type="GO" id="GO:0015093">
    <property type="term" value="F:ferrous iron transmembrane transporter activity"/>
    <property type="evidence" value="ECO:0007669"/>
    <property type="project" value="UniProtKB-UniRule"/>
</dbReference>
<feature type="transmembrane region" description="Helical" evidence="15">
    <location>
        <begin position="353"/>
        <end position="379"/>
    </location>
</feature>
<dbReference type="Pfam" id="PF07664">
    <property type="entry name" value="FeoB_C"/>
    <property type="match status" value="1"/>
</dbReference>
<evidence type="ECO:0000256" key="2">
    <source>
        <dbReference type="ARBA" id="ARBA00004651"/>
    </source>
</evidence>
<name>A0A9D1LAJ6_9CLOT</name>
<keyword evidence="5 15" id="KW-0410">Iron transport</keyword>
<evidence type="ECO:0000256" key="12">
    <source>
        <dbReference type="ARBA" id="ARBA00023136"/>
    </source>
</evidence>
<evidence type="ECO:0000256" key="13">
    <source>
        <dbReference type="ARBA" id="ARBA00031200"/>
    </source>
</evidence>
<comment type="similarity">
    <text evidence="15">Belongs to the TRAFAC class TrmE-Era-EngA-EngB-Septin-like GTPase superfamily. FeoB GTPase (TC 9.A.8) family.</text>
</comment>
<protein>
    <recommendedName>
        <fullName evidence="13 14">Ferrous iron transport protein B</fullName>
    </recommendedName>
</protein>
<evidence type="ECO:0000256" key="14">
    <source>
        <dbReference type="NCBIfam" id="TIGR00437"/>
    </source>
</evidence>
<reference evidence="19" key="2">
    <citation type="journal article" date="2021" name="PeerJ">
        <title>Extensive microbial diversity within the chicken gut microbiome revealed by metagenomics and culture.</title>
        <authorList>
            <person name="Gilroy R."/>
            <person name="Ravi A."/>
            <person name="Getino M."/>
            <person name="Pursley I."/>
            <person name="Horton D.L."/>
            <person name="Alikhan N.F."/>
            <person name="Baker D."/>
            <person name="Gharbi K."/>
            <person name="Hall N."/>
            <person name="Watson M."/>
            <person name="Adriaenssens E.M."/>
            <person name="Foster-Nyarko E."/>
            <person name="Jarju S."/>
            <person name="Secka A."/>
            <person name="Antonio M."/>
            <person name="Oren A."/>
            <person name="Chaudhuri R.R."/>
            <person name="La Ragione R."/>
            <person name="Hildebrand F."/>
            <person name="Pallen M.J."/>
        </authorList>
    </citation>
    <scope>NUCLEOTIDE SEQUENCE</scope>
    <source>
        <strain evidence="19">CHK195-4489</strain>
    </source>
</reference>
<evidence type="ECO:0000256" key="1">
    <source>
        <dbReference type="ARBA" id="ARBA00003926"/>
    </source>
</evidence>
<dbReference type="InterPro" id="IPR011640">
    <property type="entry name" value="Fe2_transport_prot_B_C"/>
</dbReference>
<keyword evidence="3 15" id="KW-0813">Transport</keyword>
<feature type="transmembrane region" description="Helical" evidence="15">
    <location>
        <begin position="85"/>
        <end position="107"/>
    </location>
</feature>
<dbReference type="InterPro" id="IPR050860">
    <property type="entry name" value="FeoB_GTPase"/>
</dbReference>
<organism evidence="19 20">
    <name type="scientific">Candidatus Egerieisoma faecipullorum</name>
    <dbReference type="NCBI Taxonomy" id="2840963"/>
    <lineage>
        <taxon>Bacteria</taxon>
        <taxon>Bacillati</taxon>
        <taxon>Bacillota</taxon>
        <taxon>Clostridia</taxon>
        <taxon>Eubacteriales</taxon>
        <taxon>Clostridiaceae</taxon>
        <taxon>Clostridiaceae incertae sedis</taxon>
        <taxon>Candidatus Egerieisoma</taxon>
    </lineage>
</organism>
<feature type="transmembrane region" description="Helical" evidence="15">
    <location>
        <begin position="447"/>
        <end position="469"/>
    </location>
</feature>
<evidence type="ECO:0000256" key="9">
    <source>
        <dbReference type="ARBA" id="ARBA00023004"/>
    </source>
</evidence>
<evidence type="ECO:0000256" key="5">
    <source>
        <dbReference type="ARBA" id="ARBA00022496"/>
    </source>
</evidence>
<feature type="transmembrane region" description="Helical" evidence="15">
    <location>
        <begin position="315"/>
        <end position="333"/>
    </location>
</feature>
<evidence type="ECO:0000256" key="11">
    <source>
        <dbReference type="ARBA" id="ARBA00023134"/>
    </source>
</evidence>
<dbReference type="InterPro" id="IPR003373">
    <property type="entry name" value="Fe2_transport_prot-B"/>
</dbReference>
<keyword evidence="4" id="KW-1003">Cell membrane</keyword>
<dbReference type="PANTHER" id="PTHR43185:SF1">
    <property type="entry name" value="FE(2+) TRANSPORTER FEOB"/>
    <property type="match status" value="1"/>
</dbReference>
<evidence type="ECO:0000256" key="6">
    <source>
        <dbReference type="ARBA" id="ARBA00022692"/>
    </source>
</evidence>
<feature type="transmembrane region" description="Helical" evidence="15">
    <location>
        <begin position="191"/>
        <end position="215"/>
    </location>
</feature>
<dbReference type="EMBL" id="DVMM01000178">
    <property type="protein sequence ID" value="HIU30245.1"/>
    <property type="molecule type" value="Genomic_DNA"/>
</dbReference>
<keyword evidence="10" id="KW-0406">Ion transport</keyword>
<feature type="transmembrane region" description="Helical" evidence="15">
    <location>
        <begin position="227"/>
        <end position="251"/>
    </location>
</feature>
<dbReference type="Proteomes" id="UP000824089">
    <property type="component" value="Unassembled WGS sequence"/>
</dbReference>
<dbReference type="AlphaFoldDB" id="A0A9D1LAJ6"/>
<feature type="domain" description="Nucleoside transporter/FeoB GTPase Gate" evidence="17">
    <location>
        <begin position="317"/>
        <end position="444"/>
    </location>
</feature>
<evidence type="ECO:0000313" key="20">
    <source>
        <dbReference type="Proteomes" id="UP000824089"/>
    </source>
</evidence>
<keyword evidence="8 15" id="KW-1133">Transmembrane helix</keyword>
<dbReference type="InterPro" id="IPR011642">
    <property type="entry name" value="Gate_dom"/>
</dbReference>
<dbReference type="PANTHER" id="PTHR43185">
    <property type="entry name" value="FERROUS IRON TRANSPORT PROTEIN B"/>
    <property type="match status" value="1"/>
</dbReference>
<proteinExistence type="inferred from homology"/>
<dbReference type="Pfam" id="PF17910">
    <property type="entry name" value="FeoB_Cyto"/>
    <property type="match status" value="1"/>
</dbReference>
<keyword evidence="6 15" id="KW-0812">Transmembrane</keyword>
<feature type="domain" description="FeoB cytosolic helical" evidence="18">
    <location>
        <begin position="1"/>
        <end position="63"/>
    </location>
</feature>
<feature type="transmembrane region" description="Helical" evidence="15">
    <location>
        <begin position="257"/>
        <end position="277"/>
    </location>
</feature>
<evidence type="ECO:0000256" key="15">
    <source>
        <dbReference type="RuleBase" id="RU362098"/>
    </source>
</evidence>
<dbReference type="GO" id="GO:0005525">
    <property type="term" value="F:GTP binding"/>
    <property type="evidence" value="ECO:0007669"/>
    <property type="project" value="UniProtKB-KW"/>
</dbReference>
<dbReference type="GO" id="GO:0005886">
    <property type="term" value="C:plasma membrane"/>
    <property type="evidence" value="ECO:0007669"/>
    <property type="project" value="UniProtKB-SubCell"/>
</dbReference>
<evidence type="ECO:0000259" key="16">
    <source>
        <dbReference type="Pfam" id="PF07664"/>
    </source>
</evidence>
<feature type="domain" description="Ferrous iron transport protein B C-terminal" evidence="16">
    <location>
        <begin position="259"/>
        <end position="311"/>
    </location>
</feature>
<reference evidence="19" key="1">
    <citation type="submission" date="2020-10" db="EMBL/GenBank/DDBJ databases">
        <authorList>
            <person name="Gilroy R."/>
        </authorList>
    </citation>
    <scope>NUCLEOTIDE SEQUENCE</scope>
    <source>
        <strain evidence="19">CHK195-4489</strain>
    </source>
</reference>
<evidence type="ECO:0000259" key="18">
    <source>
        <dbReference type="Pfam" id="PF17910"/>
    </source>
</evidence>
<accession>A0A9D1LAJ6</accession>
<feature type="non-terminal residue" evidence="19">
    <location>
        <position position="1"/>
    </location>
</feature>
<evidence type="ECO:0000313" key="19">
    <source>
        <dbReference type="EMBL" id="HIU30245.1"/>
    </source>
</evidence>
<keyword evidence="9 15" id="KW-0408">Iron</keyword>
<keyword evidence="11 15" id="KW-0342">GTP-binding</keyword>
<evidence type="ECO:0000256" key="8">
    <source>
        <dbReference type="ARBA" id="ARBA00022989"/>
    </source>
</evidence>
<comment type="caution">
    <text evidence="19">The sequence shown here is derived from an EMBL/GenBank/DDBJ whole genome shotgun (WGS) entry which is preliminary data.</text>
</comment>
<comment type="subcellular location">
    <subcellularLocation>
        <location evidence="2 15">Cell membrane</location>
        <topology evidence="2 15">Multi-pass membrane protein</topology>
    </subcellularLocation>
</comment>